<evidence type="ECO:0000313" key="7">
    <source>
        <dbReference type="Proteomes" id="UP000233597"/>
    </source>
</evidence>
<dbReference type="RefSeq" id="WP_101264842.1">
    <property type="nucleotide sequence ID" value="NZ_NWTK01000003.1"/>
</dbReference>
<accession>A0A2N3KWX9</accession>
<dbReference type="Gene3D" id="3.40.190.290">
    <property type="match status" value="1"/>
</dbReference>
<dbReference type="GO" id="GO:0006351">
    <property type="term" value="P:DNA-templated transcription"/>
    <property type="evidence" value="ECO:0007669"/>
    <property type="project" value="TreeGrafter"/>
</dbReference>
<reference evidence="6 7" key="1">
    <citation type="submission" date="2017-09" db="EMBL/GenBank/DDBJ databases">
        <title>Biodiversity and function of Thalassospira species in the particle-attached aromatic-hydrocarbon-degrading consortia from the surface seawater of the South China Sea.</title>
        <authorList>
            <person name="Dong C."/>
            <person name="Liu R."/>
            <person name="Shao Z."/>
        </authorList>
    </citation>
    <scope>NUCLEOTIDE SEQUENCE [LARGE SCALE GENOMIC DNA]</scope>
    <source>
        <strain evidence="6 7">CSC1P2</strain>
    </source>
</reference>
<dbReference type="AlphaFoldDB" id="A0A2N3KWX9"/>
<dbReference type="FunFam" id="1.10.10.10:FF:000001">
    <property type="entry name" value="LysR family transcriptional regulator"/>
    <property type="match status" value="1"/>
</dbReference>
<dbReference type="Gene3D" id="1.10.10.10">
    <property type="entry name" value="Winged helix-like DNA-binding domain superfamily/Winged helix DNA-binding domain"/>
    <property type="match status" value="1"/>
</dbReference>
<evidence type="ECO:0000256" key="4">
    <source>
        <dbReference type="ARBA" id="ARBA00023163"/>
    </source>
</evidence>
<protein>
    <submittedName>
        <fullName evidence="6">LysR family transcriptional regulator</fullName>
    </submittedName>
</protein>
<proteinExistence type="inferred from homology"/>
<evidence type="ECO:0000256" key="2">
    <source>
        <dbReference type="ARBA" id="ARBA00023015"/>
    </source>
</evidence>
<dbReference type="Pfam" id="PF00126">
    <property type="entry name" value="HTH_1"/>
    <property type="match status" value="1"/>
</dbReference>
<evidence type="ECO:0000256" key="3">
    <source>
        <dbReference type="ARBA" id="ARBA00023125"/>
    </source>
</evidence>
<comment type="caution">
    <text evidence="6">The sequence shown here is derived from an EMBL/GenBank/DDBJ whole genome shotgun (WGS) entry which is preliminary data.</text>
</comment>
<dbReference type="OrthoDB" id="9812435at2"/>
<keyword evidence="2" id="KW-0805">Transcription regulation</keyword>
<dbReference type="EMBL" id="NWTK01000003">
    <property type="protein sequence ID" value="PKR55000.1"/>
    <property type="molecule type" value="Genomic_DNA"/>
</dbReference>
<name>A0A2N3KWX9_9PROT</name>
<dbReference type="Pfam" id="PF03466">
    <property type="entry name" value="LysR_substrate"/>
    <property type="match status" value="1"/>
</dbReference>
<dbReference type="SUPFAM" id="SSF46785">
    <property type="entry name" value="Winged helix' DNA-binding domain"/>
    <property type="match status" value="1"/>
</dbReference>
<dbReference type="InterPro" id="IPR036388">
    <property type="entry name" value="WH-like_DNA-bd_sf"/>
</dbReference>
<dbReference type="GO" id="GO:0043565">
    <property type="term" value="F:sequence-specific DNA binding"/>
    <property type="evidence" value="ECO:0007669"/>
    <property type="project" value="TreeGrafter"/>
</dbReference>
<dbReference type="PANTHER" id="PTHR30537">
    <property type="entry name" value="HTH-TYPE TRANSCRIPTIONAL REGULATOR"/>
    <property type="match status" value="1"/>
</dbReference>
<dbReference type="PROSITE" id="PS50931">
    <property type="entry name" value="HTH_LYSR"/>
    <property type="match status" value="1"/>
</dbReference>
<comment type="similarity">
    <text evidence="1">Belongs to the LysR transcriptional regulatory family.</text>
</comment>
<keyword evidence="4" id="KW-0804">Transcription</keyword>
<dbReference type="CDD" id="cd08474">
    <property type="entry name" value="PBP2_CrgA_like_5"/>
    <property type="match status" value="1"/>
</dbReference>
<dbReference type="GO" id="GO:0003700">
    <property type="term" value="F:DNA-binding transcription factor activity"/>
    <property type="evidence" value="ECO:0007669"/>
    <property type="project" value="InterPro"/>
</dbReference>
<dbReference type="InterPro" id="IPR005119">
    <property type="entry name" value="LysR_subst-bd"/>
</dbReference>
<dbReference type="InterPro" id="IPR000847">
    <property type="entry name" value="LysR_HTH_N"/>
</dbReference>
<evidence type="ECO:0000259" key="5">
    <source>
        <dbReference type="PROSITE" id="PS50931"/>
    </source>
</evidence>
<keyword evidence="3" id="KW-0238">DNA-binding</keyword>
<evidence type="ECO:0000313" key="6">
    <source>
        <dbReference type="EMBL" id="PKR55000.1"/>
    </source>
</evidence>
<dbReference type="InterPro" id="IPR058163">
    <property type="entry name" value="LysR-type_TF_proteobact-type"/>
</dbReference>
<dbReference type="InterPro" id="IPR036390">
    <property type="entry name" value="WH_DNA-bd_sf"/>
</dbReference>
<feature type="domain" description="HTH lysR-type" evidence="5">
    <location>
        <begin position="4"/>
        <end position="61"/>
    </location>
</feature>
<organism evidence="6 7">
    <name type="scientific">Thalassospira marina</name>
    <dbReference type="NCBI Taxonomy" id="2048283"/>
    <lineage>
        <taxon>Bacteria</taxon>
        <taxon>Pseudomonadati</taxon>
        <taxon>Pseudomonadota</taxon>
        <taxon>Alphaproteobacteria</taxon>
        <taxon>Rhodospirillales</taxon>
        <taxon>Thalassospiraceae</taxon>
        <taxon>Thalassospira</taxon>
    </lineage>
</organism>
<dbReference type="PANTHER" id="PTHR30537:SF1">
    <property type="entry name" value="HTH-TYPE TRANSCRIPTIONAL REGULATOR PGRR"/>
    <property type="match status" value="1"/>
</dbReference>
<dbReference type="Proteomes" id="UP000233597">
    <property type="component" value="Unassembled WGS sequence"/>
</dbReference>
<sequence>MRRINFSDLEAFVAIVRAGSFRKAAAERGVSGPAMSQALQNIEDQLGMRLLNRTTRSIALTEAGDMLMSRVSISFDNIREAVDAVQSLRGETVGRLRINAPMPAVDFVLSPLLPDFLKTYPGVSVELIADNSLVDMVSEGFDAGVRYGSDIARDMIAVPIGKPLKYIVVGSPDYFAAHEMPFHPRDLLNHDCIKIRFPGGAYFEWDFRKGDEEFNLLPDGRFTTSDARRAISAALSGVGLAFIIDGYALPELETGKLVQVLEDWTPATNRWSLYYPSRRQMPAALRAFIDFVKQHAG</sequence>
<gene>
    <name evidence="6" type="ORF">COO20_06335</name>
</gene>
<evidence type="ECO:0000256" key="1">
    <source>
        <dbReference type="ARBA" id="ARBA00009437"/>
    </source>
</evidence>
<dbReference type="SUPFAM" id="SSF53850">
    <property type="entry name" value="Periplasmic binding protein-like II"/>
    <property type="match status" value="1"/>
</dbReference>